<comment type="caution">
    <text evidence="1">The sequence shown here is derived from an EMBL/GenBank/DDBJ whole genome shotgun (WGS) entry which is preliminary data.</text>
</comment>
<protein>
    <submittedName>
        <fullName evidence="1">Uncharacterized protein</fullName>
    </submittedName>
</protein>
<evidence type="ECO:0000313" key="2">
    <source>
        <dbReference type="Proteomes" id="UP000768646"/>
    </source>
</evidence>
<dbReference type="EMBL" id="JABTEG010000008">
    <property type="protein sequence ID" value="KAG4304475.1"/>
    <property type="molecule type" value="Genomic_DNA"/>
</dbReference>
<sequence length="622" mass="72991">MKKKKKNIKELEPAEDENKDYRIASIKRYQDIMGSDDEFESGKDKVFLNGNGSSDEDDDFLNVTDQEVLRIDTESFDEKSDNDISKHSYNSEEEENDNLQNWGTSKKTYYNADSLSEEEDAFEEEKEALRLQKLHLSKLKESDFIDDLEEWKSQDINEHTNLINQTQIVTETLQHDIPDNLSDEDTMTFLKKMYPEFILLSEEYQYLFPLLNPLKELYEKVSGPRMKRVQQKFFSLSTYLGVLAMYFSIISDPDKDIVSMKDHPIMISLMRCKKLWEMAKDINTDVIETDIETQLEKPNSTKKELVTNIHKKKKKKTVKDIKPETEEKSKQHYDSLNISDIEKSFLSVKNISDELKDDYKEQDSHETLDINGENIKKKSIKFYVAQINQKSGKKVRFLNSGDTDLPYPEPKKEHIMNSKKTKVEIDENDSFLELESDQQSDDSDEKYYNMLLESNKKRKLEKKENYDMERKREKQALMDESEIVNGKREIGYDIEKNKGLLPYRAKEVRNPRVKKRKKYEAAKKKLASKVAIYKGVPKNAYKGEATVNQEEVIIIEVILSLVIFCIERVLYSGELQPINHSEYVSMKHKSDDVITSILTYRPGFIDIRQKRKLYEQSKMKSK</sequence>
<keyword evidence="2" id="KW-1185">Reference proteome</keyword>
<dbReference type="Proteomes" id="UP000768646">
    <property type="component" value="Unassembled WGS sequence"/>
</dbReference>
<proteinExistence type="predicted"/>
<reference evidence="1 2" key="1">
    <citation type="journal article" date="2021" name="Commun. Biol.">
        <title>Genomic insights into the host specific adaptation of the Pneumocystis genus.</title>
        <authorList>
            <person name="Cisse O.H."/>
            <person name="Ma L."/>
            <person name="Dekker J.P."/>
            <person name="Khil P.P."/>
            <person name="Youn J.-H."/>
            <person name="Brenchley J.M."/>
            <person name="Blair R."/>
            <person name="Pahar B."/>
            <person name="Chabe M."/>
            <person name="Van Rompay K.K.A."/>
            <person name="Keesler R."/>
            <person name="Sukura A."/>
            <person name="Hirsch V."/>
            <person name="Kutty G."/>
            <person name="Liu Y."/>
            <person name="Peng L."/>
            <person name="Chen J."/>
            <person name="Song J."/>
            <person name="Weissenbacher-Lang C."/>
            <person name="Xu J."/>
            <person name="Upham N.S."/>
            <person name="Stajich J.E."/>
            <person name="Cuomo C.A."/>
            <person name="Cushion M.T."/>
            <person name="Kovacs J.A."/>
        </authorList>
    </citation>
    <scope>NUCLEOTIDE SEQUENCE [LARGE SCALE GENOMIC DNA]</scope>
    <source>
        <strain evidence="1 2">RABM</strain>
    </source>
</reference>
<name>A0ACB7CAH8_9ASCO</name>
<gene>
    <name evidence="1" type="ORF">PORY_002185</name>
</gene>
<evidence type="ECO:0000313" key="1">
    <source>
        <dbReference type="EMBL" id="KAG4304475.1"/>
    </source>
</evidence>
<organism evidence="1 2">
    <name type="scientific">Pneumocystis oryctolagi</name>
    <dbReference type="NCBI Taxonomy" id="42067"/>
    <lineage>
        <taxon>Eukaryota</taxon>
        <taxon>Fungi</taxon>
        <taxon>Dikarya</taxon>
        <taxon>Ascomycota</taxon>
        <taxon>Taphrinomycotina</taxon>
        <taxon>Pneumocystomycetes</taxon>
        <taxon>Pneumocystaceae</taxon>
        <taxon>Pneumocystis</taxon>
    </lineage>
</organism>
<accession>A0ACB7CAH8</accession>